<evidence type="ECO:0000256" key="5">
    <source>
        <dbReference type="ARBA" id="ARBA00022833"/>
    </source>
</evidence>
<dbReference type="InterPro" id="IPR051524">
    <property type="entry name" value="BHMT"/>
</dbReference>
<organism evidence="10 11">
    <name type="scientific">Liparis tanakae</name>
    <name type="common">Tanaka's snailfish</name>
    <dbReference type="NCBI Taxonomy" id="230148"/>
    <lineage>
        <taxon>Eukaryota</taxon>
        <taxon>Metazoa</taxon>
        <taxon>Chordata</taxon>
        <taxon>Craniata</taxon>
        <taxon>Vertebrata</taxon>
        <taxon>Euteleostomi</taxon>
        <taxon>Actinopterygii</taxon>
        <taxon>Neopterygii</taxon>
        <taxon>Teleostei</taxon>
        <taxon>Neoteleostei</taxon>
        <taxon>Acanthomorphata</taxon>
        <taxon>Eupercaria</taxon>
        <taxon>Perciformes</taxon>
        <taxon>Cottioidei</taxon>
        <taxon>Cottales</taxon>
        <taxon>Liparidae</taxon>
        <taxon>Liparis</taxon>
    </lineage>
</organism>
<dbReference type="Gene3D" id="3.20.20.330">
    <property type="entry name" value="Homocysteine-binding-like domain"/>
    <property type="match status" value="1"/>
</dbReference>
<dbReference type="OrthoDB" id="261426at2759"/>
<feature type="binding site" evidence="6 7">
    <location>
        <position position="224"/>
    </location>
    <ligand>
        <name>Zn(2+)</name>
        <dbReference type="ChEBI" id="CHEBI:29105"/>
    </ligand>
</feature>
<dbReference type="PANTHER" id="PTHR46120:SF1">
    <property type="entry name" value="HCY-BINDING DOMAIN-CONTAINING PROTEIN"/>
    <property type="match status" value="1"/>
</dbReference>
<dbReference type="AlphaFoldDB" id="A0A4Z2EKD9"/>
<evidence type="ECO:0000256" key="8">
    <source>
        <dbReference type="SAM" id="MobiDB-lite"/>
    </source>
</evidence>
<evidence type="ECO:0000256" key="6">
    <source>
        <dbReference type="PIRSR" id="PIRSR037505-2"/>
    </source>
</evidence>
<feature type="domain" description="Hcy-binding" evidence="9">
    <location>
        <begin position="34"/>
        <end position="321"/>
    </location>
</feature>
<gene>
    <name evidence="10" type="primary">bhmt_3</name>
    <name evidence="10" type="ORF">EYF80_060569</name>
</gene>
<feature type="compositionally biased region" description="Basic and acidic residues" evidence="8">
    <location>
        <begin position="10"/>
        <end position="20"/>
    </location>
</feature>
<feature type="binding site" evidence="6 7">
    <location>
        <position position="306"/>
    </location>
    <ligand>
        <name>Zn(2+)</name>
        <dbReference type="ChEBI" id="CHEBI:29105"/>
    </ligand>
</feature>
<evidence type="ECO:0000256" key="7">
    <source>
        <dbReference type="PROSITE-ProRule" id="PRU00333"/>
    </source>
</evidence>
<sequence>MPRAPRPFRTHRDSAAEKRGPATAARTMAPGAKKGILERLDAGEIVIGDGGFVFALEKRGYVKAGPWTPEAAAEHPEAVRQLHREFLRAGSSVMQTFTFYASDDKLENRGHTQSFTVADEGDALVAGGVSQTPAYLSCKSEDDVKAIFKKQIDVFVQKNVDVLLAEYFEHVEEAEWAVQVLKSTGKPVAASLCIGPEGDLNGVSPGDCAVRLVKAGAHIVGINCHFDPETCVKTVKMMKEGVEKAGLKAHYICQPLAYHTPDCNCQGFIDLPEFPFGLEPRILTRWDMQKYAREAYNAGIRYIGGCCGFEPYHIRALAEELATERGFLPAGSEKHGTWGAGLEMHTKPWVRARARRDYWEALKPASGRPLCPSMASPDGWGVTKGHADLMQQKEPTSQDQLNALFEKANKIQ</sequence>
<evidence type="ECO:0000256" key="3">
    <source>
        <dbReference type="ARBA" id="ARBA00022679"/>
    </source>
</evidence>
<dbReference type="Pfam" id="PF02574">
    <property type="entry name" value="S-methyl_trans"/>
    <property type="match status" value="1"/>
</dbReference>
<keyword evidence="11" id="KW-1185">Reference proteome</keyword>
<dbReference type="GO" id="GO:0047150">
    <property type="term" value="F:betaine-homocysteine S-methyltransferase activity"/>
    <property type="evidence" value="ECO:0007669"/>
    <property type="project" value="TreeGrafter"/>
</dbReference>
<keyword evidence="5 6" id="KW-0862">Zinc</keyword>
<dbReference type="InterPro" id="IPR036589">
    <property type="entry name" value="HCY_dom_sf"/>
</dbReference>
<name>A0A4Z2EKD9_9TELE</name>
<dbReference type="GO" id="GO:0032259">
    <property type="term" value="P:methylation"/>
    <property type="evidence" value="ECO:0007669"/>
    <property type="project" value="UniProtKB-KW"/>
</dbReference>
<dbReference type="PANTHER" id="PTHR46120">
    <property type="entry name" value="BETAINE--HOMOCYSTEINE S-METHYLTRANSFERASE 1"/>
    <property type="match status" value="1"/>
</dbReference>
<evidence type="ECO:0000313" key="11">
    <source>
        <dbReference type="Proteomes" id="UP000314294"/>
    </source>
</evidence>
<dbReference type="InterPro" id="IPR017226">
    <property type="entry name" value="BHMT-like"/>
</dbReference>
<evidence type="ECO:0000256" key="2">
    <source>
        <dbReference type="ARBA" id="ARBA00022603"/>
    </source>
</evidence>
<proteinExistence type="predicted"/>
<dbReference type="GO" id="GO:0071267">
    <property type="term" value="P:L-methionine salvage"/>
    <property type="evidence" value="ECO:0007669"/>
    <property type="project" value="TreeGrafter"/>
</dbReference>
<dbReference type="PIRSF" id="PIRSF037505">
    <property type="entry name" value="Betaine_HMT"/>
    <property type="match status" value="1"/>
</dbReference>
<protein>
    <submittedName>
        <fullName evidence="10">Betaine--homocysteine S-methyltransferase 1</fullName>
    </submittedName>
</protein>
<dbReference type="EMBL" id="SRLO01005831">
    <property type="protein sequence ID" value="TNN29283.1"/>
    <property type="molecule type" value="Genomic_DNA"/>
</dbReference>
<dbReference type="GO" id="GO:0005829">
    <property type="term" value="C:cytosol"/>
    <property type="evidence" value="ECO:0007669"/>
    <property type="project" value="TreeGrafter"/>
</dbReference>
<evidence type="ECO:0000256" key="1">
    <source>
        <dbReference type="ARBA" id="ARBA00005137"/>
    </source>
</evidence>
<dbReference type="SUPFAM" id="SSF82282">
    <property type="entry name" value="Homocysteine S-methyltransferase"/>
    <property type="match status" value="1"/>
</dbReference>
<accession>A0A4Z2EKD9</accession>
<dbReference type="FunFam" id="3.20.20.330:FF:000003">
    <property type="entry name" value="Betaine--homocysteine S-methyltransferase 1"/>
    <property type="match status" value="1"/>
</dbReference>
<keyword evidence="4 6" id="KW-0479">Metal-binding</keyword>
<keyword evidence="3 7" id="KW-0808">Transferase</keyword>
<dbReference type="GO" id="GO:0008270">
    <property type="term" value="F:zinc ion binding"/>
    <property type="evidence" value="ECO:0007669"/>
    <property type="project" value="InterPro"/>
</dbReference>
<keyword evidence="2 7" id="KW-0489">Methyltransferase</keyword>
<comment type="caution">
    <text evidence="10">The sequence shown here is derived from an EMBL/GenBank/DDBJ whole genome shotgun (WGS) entry which is preliminary data.</text>
</comment>
<comment type="pathway">
    <text evidence="1">Amino-acid biosynthesis; L-methionine biosynthesis via de novo pathway; L-methionine from L-homocysteine (BhmT route): step 1/1.</text>
</comment>
<feature type="binding site" evidence="6 7">
    <location>
        <position position="307"/>
    </location>
    <ligand>
        <name>Zn(2+)</name>
        <dbReference type="ChEBI" id="CHEBI:29105"/>
    </ligand>
</feature>
<dbReference type="PROSITE" id="PS50970">
    <property type="entry name" value="HCY"/>
    <property type="match status" value="1"/>
</dbReference>
<feature type="region of interest" description="Disordered" evidence="8">
    <location>
        <begin position="1"/>
        <end position="27"/>
    </location>
</feature>
<comment type="cofactor">
    <cofactor evidence="6">
        <name>Zn(2+)</name>
        <dbReference type="ChEBI" id="CHEBI:29105"/>
    </cofactor>
    <text evidence="6">Binds 1 zinc ion per subunit.</text>
</comment>
<reference evidence="10 11" key="1">
    <citation type="submission" date="2019-03" db="EMBL/GenBank/DDBJ databases">
        <title>First draft genome of Liparis tanakae, snailfish: a comprehensive survey of snailfish specific genes.</title>
        <authorList>
            <person name="Kim W."/>
            <person name="Song I."/>
            <person name="Jeong J.-H."/>
            <person name="Kim D."/>
            <person name="Kim S."/>
            <person name="Ryu S."/>
            <person name="Song J.Y."/>
            <person name="Lee S.K."/>
        </authorList>
    </citation>
    <scope>NUCLEOTIDE SEQUENCE [LARGE SCALE GENOMIC DNA]</scope>
    <source>
        <tissue evidence="10">Muscle</tissue>
    </source>
</reference>
<dbReference type="Proteomes" id="UP000314294">
    <property type="component" value="Unassembled WGS sequence"/>
</dbReference>
<dbReference type="InterPro" id="IPR003726">
    <property type="entry name" value="HCY_dom"/>
</dbReference>
<evidence type="ECO:0000256" key="4">
    <source>
        <dbReference type="ARBA" id="ARBA00022723"/>
    </source>
</evidence>
<evidence type="ECO:0000313" key="10">
    <source>
        <dbReference type="EMBL" id="TNN29283.1"/>
    </source>
</evidence>
<dbReference type="UniPathway" id="UPA00051">
    <property type="reaction ID" value="UER00083"/>
</dbReference>
<evidence type="ECO:0000259" key="9">
    <source>
        <dbReference type="PROSITE" id="PS50970"/>
    </source>
</evidence>